<dbReference type="Pfam" id="PF03704">
    <property type="entry name" value="BTAD"/>
    <property type="match status" value="1"/>
</dbReference>
<dbReference type="AlphaFoldDB" id="A0A2T0QB17"/>
<dbReference type="CDD" id="cd15831">
    <property type="entry name" value="BTAD"/>
    <property type="match status" value="1"/>
</dbReference>
<dbReference type="EMBL" id="PVZC01000002">
    <property type="protein sequence ID" value="PRY01010.1"/>
    <property type="molecule type" value="Genomic_DNA"/>
</dbReference>
<dbReference type="PANTHER" id="PTHR35807">
    <property type="entry name" value="TRANSCRIPTIONAL REGULATOR REDD-RELATED"/>
    <property type="match status" value="1"/>
</dbReference>
<dbReference type="GO" id="GO:0006355">
    <property type="term" value="P:regulation of DNA-templated transcription"/>
    <property type="evidence" value="ECO:0007669"/>
    <property type="project" value="InterPro"/>
</dbReference>
<dbReference type="RefSeq" id="WP_106243407.1">
    <property type="nucleotide sequence ID" value="NZ_PVZC01000002.1"/>
</dbReference>
<reference evidence="7 8" key="1">
    <citation type="submission" date="2018-03" db="EMBL/GenBank/DDBJ databases">
        <title>Genomic Encyclopedia of Archaeal and Bacterial Type Strains, Phase II (KMG-II): from individual species to whole genera.</title>
        <authorList>
            <person name="Goeker M."/>
        </authorList>
    </citation>
    <scope>NUCLEOTIDE SEQUENCE [LARGE SCALE GENOMIC DNA]</scope>
    <source>
        <strain evidence="7 8">DSM 45601</strain>
    </source>
</reference>
<evidence type="ECO:0000256" key="5">
    <source>
        <dbReference type="PROSITE-ProRule" id="PRU01091"/>
    </source>
</evidence>
<dbReference type="InterPro" id="IPR001867">
    <property type="entry name" value="OmpR/PhoB-type_DNA-bd"/>
</dbReference>
<comment type="caution">
    <text evidence="7">The sequence shown here is derived from an EMBL/GenBank/DDBJ whole genome shotgun (WGS) entry which is preliminary data.</text>
</comment>
<dbReference type="Gene3D" id="1.10.10.10">
    <property type="entry name" value="Winged helix-like DNA-binding domain superfamily/Winged helix DNA-binding domain"/>
    <property type="match status" value="1"/>
</dbReference>
<accession>A0A2T0QB17</accession>
<dbReference type="SMART" id="SM01043">
    <property type="entry name" value="BTAD"/>
    <property type="match status" value="1"/>
</dbReference>
<dbReference type="GO" id="GO:0003677">
    <property type="term" value="F:DNA binding"/>
    <property type="evidence" value="ECO:0007669"/>
    <property type="project" value="UniProtKB-UniRule"/>
</dbReference>
<dbReference type="SMART" id="SM00862">
    <property type="entry name" value="Trans_reg_C"/>
    <property type="match status" value="1"/>
</dbReference>
<proteinExistence type="inferred from homology"/>
<dbReference type="InterPro" id="IPR016032">
    <property type="entry name" value="Sig_transdc_resp-reg_C-effctor"/>
</dbReference>
<dbReference type="OrthoDB" id="4054020at2"/>
<name>A0A2T0QB17_9ACTN</name>
<dbReference type="Pfam" id="PF00486">
    <property type="entry name" value="Trans_reg_C"/>
    <property type="match status" value="1"/>
</dbReference>
<keyword evidence="8" id="KW-1185">Reference proteome</keyword>
<feature type="DNA-binding region" description="OmpR/PhoB-type" evidence="5">
    <location>
        <begin position="1"/>
        <end position="98"/>
    </location>
</feature>
<dbReference type="InterPro" id="IPR036388">
    <property type="entry name" value="WH-like_DNA-bd_sf"/>
</dbReference>
<dbReference type="Gene3D" id="1.25.40.10">
    <property type="entry name" value="Tetratricopeptide repeat domain"/>
    <property type="match status" value="1"/>
</dbReference>
<evidence type="ECO:0000313" key="8">
    <source>
        <dbReference type="Proteomes" id="UP000237846"/>
    </source>
</evidence>
<dbReference type="InterPro" id="IPR005158">
    <property type="entry name" value="BTAD"/>
</dbReference>
<keyword evidence="3 5" id="KW-0238">DNA-binding</keyword>
<organism evidence="7 8">
    <name type="scientific">Allonocardiopsis opalescens</name>
    <dbReference type="NCBI Taxonomy" id="1144618"/>
    <lineage>
        <taxon>Bacteria</taxon>
        <taxon>Bacillati</taxon>
        <taxon>Actinomycetota</taxon>
        <taxon>Actinomycetes</taxon>
        <taxon>Streptosporangiales</taxon>
        <taxon>Allonocardiopsis</taxon>
    </lineage>
</organism>
<evidence type="ECO:0000256" key="1">
    <source>
        <dbReference type="ARBA" id="ARBA00005820"/>
    </source>
</evidence>
<gene>
    <name evidence="7" type="ORF">CLV72_102646</name>
</gene>
<evidence type="ECO:0000256" key="2">
    <source>
        <dbReference type="ARBA" id="ARBA00023015"/>
    </source>
</evidence>
<dbReference type="FunFam" id="1.25.40.10:FF:000222">
    <property type="entry name" value="SARP family transcriptional regulator"/>
    <property type="match status" value="1"/>
</dbReference>
<dbReference type="PANTHER" id="PTHR35807:SF1">
    <property type="entry name" value="TRANSCRIPTIONAL REGULATOR REDD"/>
    <property type="match status" value="1"/>
</dbReference>
<dbReference type="InterPro" id="IPR051677">
    <property type="entry name" value="AfsR-DnrI-RedD_regulator"/>
</dbReference>
<dbReference type="Proteomes" id="UP000237846">
    <property type="component" value="Unassembled WGS sequence"/>
</dbReference>
<evidence type="ECO:0000256" key="3">
    <source>
        <dbReference type="ARBA" id="ARBA00023125"/>
    </source>
</evidence>
<dbReference type="PROSITE" id="PS51755">
    <property type="entry name" value="OMPR_PHOB"/>
    <property type="match status" value="1"/>
</dbReference>
<dbReference type="SUPFAM" id="SSF48452">
    <property type="entry name" value="TPR-like"/>
    <property type="match status" value="1"/>
</dbReference>
<evidence type="ECO:0000313" key="7">
    <source>
        <dbReference type="EMBL" id="PRY01010.1"/>
    </source>
</evidence>
<keyword evidence="2" id="KW-0805">Transcription regulation</keyword>
<evidence type="ECO:0000256" key="4">
    <source>
        <dbReference type="ARBA" id="ARBA00023163"/>
    </source>
</evidence>
<keyword evidence="4" id="KW-0804">Transcription</keyword>
<evidence type="ECO:0000259" key="6">
    <source>
        <dbReference type="PROSITE" id="PS51755"/>
    </source>
</evidence>
<feature type="domain" description="OmpR/PhoB-type" evidence="6">
    <location>
        <begin position="1"/>
        <end position="98"/>
    </location>
</feature>
<dbReference type="SUPFAM" id="SSF46894">
    <property type="entry name" value="C-terminal effector domain of the bipartite response regulators"/>
    <property type="match status" value="1"/>
</dbReference>
<protein>
    <submittedName>
        <fullName evidence="7">DNA-binding SARP family transcriptional activator</fullName>
    </submittedName>
</protein>
<dbReference type="GO" id="GO:0000160">
    <property type="term" value="P:phosphorelay signal transduction system"/>
    <property type="evidence" value="ECO:0007669"/>
    <property type="project" value="InterPro"/>
</dbReference>
<sequence>MRFNVLGSLEIITDDNRSVLVNASKTGQVLALLLMRRNEVVSVDMLIEELWGQRPPRSALTTLRTYIYHARRIFIRASVASSARELLLTQPPGYLIQTTDEQVDATVFENLINEGRTRLDQGRPELAAARLREALSLWRGPAFAHIEVGSLLHAHATHLEELRIRAIHLRLEAERSLGRSRELIPELRSLVLAHPLNESFHAQLIDALHRSGRRAEALQAYQHLRSVLARELGVTPTPEIQRLYHELREGHDARSLSR</sequence>
<dbReference type="InterPro" id="IPR011990">
    <property type="entry name" value="TPR-like_helical_dom_sf"/>
</dbReference>
<comment type="similarity">
    <text evidence="1">Belongs to the AfsR/DnrI/RedD regulatory family.</text>
</comment>